<protein>
    <submittedName>
        <fullName evidence="1">Phage Tail Collar domain protein</fullName>
    </submittedName>
</protein>
<dbReference type="EMBL" id="CP027169">
    <property type="protein sequence ID" value="AVK08891.1"/>
    <property type="molecule type" value="Genomic_DNA"/>
</dbReference>
<name>A0A2R3J3W2_9PSED</name>
<sequence>MTQYKRPDEAVFASGAKPGELEAFPDIARGWGVAFEQTAGIPPMEWFNALFKRTDEAIRYLMQRGIAEWSATEDYPPGALVRSAGSLWSARQASTGQLPGSESVYWLEYGSNTIGTYTAVPTLLREPVIYVPPYGLMEWQSSQSGYRSQRCGEILLQAAPVAKAGTVKANGGTLSKKNYPGLWGWAMDTGMVVSAAAWAPGNLAYADLGGDSFRVPDLRGEFLRAFDDGRGVDAGRRFGQAQQATDIPVMTVARKESDPTTGVLVTPLLSAVTPDGNGMMPTNVDGFKSGVSGPYLAASLAAGGTTGVSTFTARPRNCALLAVIFV</sequence>
<evidence type="ECO:0000313" key="1">
    <source>
        <dbReference type="EMBL" id="AVK08891.1"/>
    </source>
</evidence>
<proteinExistence type="predicted"/>
<dbReference type="Proteomes" id="UP000238390">
    <property type="component" value="Chromosome"/>
</dbReference>
<dbReference type="Gene3D" id="3.90.1340.10">
    <property type="entry name" value="Phage tail collar domain"/>
    <property type="match status" value="1"/>
</dbReference>
<organism evidence="1 2">
    <name type="scientific">Pseudomonas paraeruginosa</name>
    <dbReference type="NCBI Taxonomy" id="2994495"/>
    <lineage>
        <taxon>Bacteria</taxon>
        <taxon>Pseudomonadati</taxon>
        <taxon>Pseudomonadota</taxon>
        <taxon>Gammaproteobacteria</taxon>
        <taxon>Pseudomonadales</taxon>
        <taxon>Pseudomonadaceae</taxon>
        <taxon>Pseudomonas</taxon>
    </lineage>
</organism>
<reference evidence="1 2" key="1">
    <citation type="submission" date="2018-02" db="EMBL/GenBank/DDBJ databases">
        <title>FDA/CDC Antimicrobial Resistant Isolate Bank Genome Sequencing.</title>
        <authorList>
            <person name="Benahmed F.H."/>
            <person name="Lutgring J.D."/>
            <person name="Yoo B."/>
            <person name="Machado M."/>
            <person name="Brown A."/>
            <person name="McAllister G."/>
            <person name="Perry A."/>
            <person name="Halpin A.L."/>
            <person name="Vavikolanu K."/>
            <person name="Ott S."/>
            <person name="Zhao X."/>
            <person name="Tallon L.J."/>
            <person name="Sadzewicz L."/>
            <person name="Aluvathingal J."/>
            <person name="Nadendla S."/>
            <person name="Voskania-kordi A."/>
            <person name="Simonyan V."/>
            <person name="Patel J."/>
            <person name="Shawar R.M."/>
        </authorList>
    </citation>
    <scope>NUCLEOTIDE SEQUENCE [LARGE SCALE GENOMIC DNA]</scope>
    <source>
        <strain evidence="1 2">AR_0356</strain>
    </source>
</reference>
<keyword evidence="2" id="KW-1185">Reference proteome</keyword>
<dbReference type="GeneID" id="77222509"/>
<dbReference type="SUPFAM" id="SSF88874">
    <property type="entry name" value="Receptor-binding domain of short tail fibre protein gp12"/>
    <property type="match status" value="1"/>
</dbReference>
<gene>
    <name evidence="1" type="ORF">CSB93_5813</name>
</gene>
<evidence type="ECO:0000313" key="2">
    <source>
        <dbReference type="Proteomes" id="UP000238390"/>
    </source>
</evidence>
<dbReference type="InterPro" id="IPR037053">
    <property type="entry name" value="Phage_tail_collar_dom_sf"/>
</dbReference>
<dbReference type="AlphaFoldDB" id="A0A2R3J3W2"/>
<accession>A0A2R3J3W2</accession>
<dbReference type="RefSeq" id="WP_052151075.1">
    <property type="nucleotide sequence ID" value="NZ_CP020560.1"/>
</dbReference>